<accession>A0A6N6VY03</accession>
<dbReference type="PANTHER" id="PTHR35936">
    <property type="entry name" value="MEMBRANE-BOUND LYTIC MUREIN TRANSGLYCOSYLASE F"/>
    <property type="match status" value="1"/>
</dbReference>
<dbReference type="Gene3D" id="3.40.190.10">
    <property type="entry name" value="Periplasmic binding protein-like II"/>
    <property type="match status" value="2"/>
</dbReference>
<name>A0A6N6VY03_9BACT</name>
<evidence type="ECO:0000256" key="2">
    <source>
        <dbReference type="SAM" id="SignalP"/>
    </source>
</evidence>
<gene>
    <name evidence="4" type="ORF">GCL60_03610</name>
</gene>
<dbReference type="InterPro" id="IPR001638">
    <property type="entry name" value="Solute-binding_3/MltF_N"/>
</dbReference>
<feature type="signal peptide" evidence="2">
    <location>
        <begin position="1"/>
        <end position="21"/>
    </location>
</feature>
<dbReference type="EMBL" id="WFLM01000001">
    <property type="protein sequence ID" value="KAB8041034.1"/>
    <property type="molecule type" value="Genomic_DNA"/>
</dbReference>
<protein>
    <submittedName>
        <fullName evidence="4">Transporter substrate-binding domain-containing protein</fullName>
    </submittedName>
</protein>
<dbReference type="OrthoDB" id="368476at2"/>
<evidence type="ECO:0000313" key="4">
    <source>
        <dbReference type="EMBL" id="KAB8041034.1"/>
    </source>
</evidence>
<dbReference type="SMART" id="SM00062">
    <property type="entry name" value="PBPb"/>
    <property type="match status" value="1"/>
</dbReference>
<keyword evidence="5" id="KW-1185">Reference proteome</keyword>
<dbReference type="Pfam" id="PF00497">
    <property type="entry name" value="SBP_bac_3"/>
    <property type="match status" value="1"/>
</dbReference>
<feature type="chain" id="PRO_5026749571" evidence="2">
    <location>
        <begin position="22"/>
        <end position="259"/>
    </location>
</feature>
<proteinExistence type="predicted"/>
<comment type="caution">
    <text evidence="4">The sequence shown here is derived from an EMBL/GenBank/DDBJ whole genome shotgun (WGS) entry which is preliminary data.</text>
</comment>
<keyword evidence="1 2" id="KW-0732">Signal</keyword>
<reference evidence="4 5" key="1">
    <citation type="submission" date="2019-10" db="EMBL/GenBank/DDBJ databases">
        <title>New species of Slilvanegrellaceae.</title>
        <authorList>
            <person name="Pitt A."/>
            <person name="Hahn M.W."/>
        </authorList>
    </citation>
    <scope>NUCLEOTIDE SEQUENCE [LARGE SCALE GENOMIC DNA]</scope>
    <source>
        <strain evidence="4 5">SP-Ram-0.45-NSY-1</strain>
    </source>
</reference>
<dbReference type="AlphaFoldDB" id="A0A6N6VY03"/>
<dbReference type="SUPFAM" id="SSF53850">
    <property type="entry name" value="Periplasmic binding protein-like II"/>
    <property type="match status" value="1"/>
</dbReference>
<evidence type="ECO:0000259" key="3">
    <source>
        <dbReference type="SMART" id="SM00062"/>
    </source>
</evidence>
<dbReference type="RefSeq" id="WP_153418557.1">
    <property type="nucleotide sequence ID" value="NZ_WFLM01000001.1"/>
</dbReference>
<dbReference type="PANTHER" id="PTHR35936:SF17">
    <property type="entry name" value="ARGININE-BINDING EXTRACELLULAR PROTEIN ARTP"/>
    <property type="match status" value="1"/>
</dbReference>
<evidence type="ECO:0000256" key="1">
    <source>
        <dbReference type="ARBA" id="ARBA00022729"/>
    </source>
</evidence>
<dbReference type="Proteomes" id="UP000437748">
    <property type="component" value="Unassembled WGS sequence"/>
</dbReference>
<sequence>MTNFFSYLLLSLFVLVSNIYASNKNQKKQELKICVSGGYIPYKIKLTNGNWDGFDVSIMKDFANYLNKTPVFVDVEWASIIPSLVSFKCDMISVGLVVTPERLKVVSFGNIVYENELVLAMQNINNNNLNYKSLQDLVRDNKVISVAAGTSSALYAAREKLNIMTYNGFDAPINALLTNKVDAVLFEIHYLNAMPENISSKIFILPEKVHIEKVSAAFRKDEKKLKKEFNQFVKKWSKTNNLKIYEEKYFVNDKEKQKF</sequence>
<feature type="domain" description="Solute-binding protein family 3/N-terminal" evidence="3">
    <location>
        <begin position="30"/>
        <end position="253"/>
    </location>
</feature>
<organism evidence="4 5">
    <name type="scientific">Silvanigrella paludirubra</name>
    <dbReference type="NCBI Taxonomy" id="2499159"/>
    <lineage>
        <taxon>Bacteria</taxon>
        <taxon>Pseudomonadati</taxon>
        <taxon>Bdellovibrionota</taxon>
        <taxon>Oligoflexia</taxon>
        <taxon>Silvanigrellales</taxon>
        <taxon>Silvanigrellaceae</taxon>
        <taxon>Silvanigrella</taxon>
    </lineage>
</organism>
<dbReference type="CDD" id="cd13530">
    <property type="entry name" value="PBP2_peptides_like"/>
    <property type="match status" value="1"/>
</dbReference>
<evidence type="ECO:0000313" key="5">
    <source>
        <dbReference type="Proteomes" id="UP000437748"/>
    </source>
</evidence>